<reference evidence="2" key="2">
    <citation type="submission" date="2023-05" db="EMBL/GenBank/DDBJ databases">
        <authorList>
            <consortium name="Lawrence Berkeley National Laboratory"/>
            <person name="Steindorff A."/>
            <person name="Hensen N."/>
            <person name="Bonometti L."/>
            <person name="Westerberg I."/>
            <person name="Brannstrom I.O."/>
            <person name="Guillou S."/>
            <person name="Cros-Aarteil S."/>
            <person name="Calhoun S."/>
            <person name="Haridas S."/>
            <person name="Kuo A."/>
            <person name="Mondo S."/>
            <person name="Pangilinan J."/>
            <person name="Riley R."/>
            <person name="Labutti K."/>
            <person name="Andreopoulos B."/>
            <person name="Lipzen A."/>
            <person name="Chen C."/>
            <person name="Yanf M."/>
            <person name="Daum C."/>
            <person name="Ng V."/>
            <person name="Clum A."/>
            <person name="Ohm R."/>
            <person name="Martin F."/>
            <person name="Silar P."/>
            <person name="Natvig D."/>
            <person name="Lalanne C."/>
            <person name="Gautier V."/>
            <person name="Ament-Velasquez S.L."/>
            <person name="Kruys A."/>
            <person name="Hutchinson M.I."/>
            <person name="Powell A.J."/>
            <person name="Barry K."/>
            <person name="Miller A.N."/>
            <person name="Grigoriev I.V."/>
            <person name="Debuchy R."/>
            <person name="Gladieux P."/>
            <person name="Thoren M.H."/>
            <person name="Johannesson H."/>
        </authorList>
    </citation>
    <scope>NUCLEOTIDE SEQUENCE</scope>
    <source>
        <strain evidence="2">CBS 141.50</strain>
    </source>
</reference>
<dbReference type="GeneID" id="87821161"/>
<evidence type="ECO:0000256" key="1">
    <source>
        <dbReference type="SAM" id="Coils"/>
    </source>
</evidence>
<dbReference type="Proteomes" id="UP001302676">
    <property type="component" value="Unassembled WGS sequence"/>
</dbReference>
<feature type="coiled-coil region" evidence="1">
    <location>
        <begin position="292"/>
        <end position="333"/>
    </location>
</feature>
<keyword evidence="1" id="KW-0175">Coiled coil</keyword>
<protein>
    <submittedName>
        <fullName evidence="2">Uncharacterized protein</fullName>
    </submittedName>
</protein>
<dbReference type="RefSeq" id="XP_062634564.1">
    <property type="nucleotide sequence ID" value="XM_062784548.1"/>
</dbReference>
<gene>
    <name evidence="2" type="ORF">C8A04DRAFT_39325</name>
</gene>
<reference evidence="2" key="1">
    <citation type="journal article" date="2023" name="Mol. Phylogenet. Evol.">
        <title>Genome-scale phylogeny and comparative genomics of the fungal order Sordariales.</title>
        <authorList>
            <person name="Hensen N."/>
            <person name="Bonometti L."/>
            <person name="Westerberg I."/>
            <person name="Brannstrom I.O."/>
            <person name="Guillou S."/>
            <person name="Cros-Aarteil S."/>
            <person name="Calhoun S."/>
            <person name="Haridas S."/>
            <person name="Kuo A."/>
            <person name="Mondo S."/>
            <person name="Pangilinan J."/>
            <person name="Riley R."/>
            <person name="LaButti K."/>
            <person name="Andreopoulos B."/>
            <person name="Lipzen A."/>
            <person name="Chen C."/>
            <person name="Yan M."/>
            <person name="Daum C."/>
            <person name="Ng V."/>
            <person name="Clum A."/>
            <person name="Steindorff A."/>
            <person name="Ohm R.A."/>
            <person name="Martin F."/>
            <person name="Silar P."/>
            <person name="Natvig D.O."/>
            <person name="Lalanne C."/>
            <person name="Gautier V."/>
            <person name="Ament-Velasquez S.L."/>
            <person name="Kruys A."/>
            <person name="Hutchinson M.I."/>
            <person name="Powell A.J."/>
            <person name="Barry K."/>
            <person name="Miller A.N."/>
            <person name="Grigoriev I.V."/>
            <person name="Debuchy R."/>
            <person name="Gladieux P."/>
            <person name="Hiltunen Thoren M."/>
            <person name="Johannesson H."/>
        </authorList>
    </citation>
    <scope>NUCLEOTIDE SEQUENCE</scope>
    <source>
        <strain evidence="2">CBS 141.50</strain>
    </source>
</reference>
<proteinExistence type="predicted"/>
<organism evidence="2 3">
    <name type="scientific">Dichotomopilus funicola</name>
    <dbReference type="NCBI Taxonomy" id="1934379"/>
    <lineage>
        <taxon>Eukaryota</taxon>
        <taxon>Fungi</taxon>
        <taxon>Dikarya</taxon>
        <taxon>Ascomycota</taxon>
        <taxon>Pezizomycotina</taxon>
        <taxon>Sordariomycetes</taxon>
        <taxon>Sordariomycetidae</taxon>
        <taxon>Sordariales</taxon>
        <taxon>Chaetomiaceae</taxon>
        <taxon>Dichotomopilus</taxon>
    </lineage>
</organism>
<dbReference type="EMBL" id="MU853616">
    <property type="protein sequence ID" value="KAK4141193.1"/>
    <property type="molecule type" value="Genomic_DNA"/>
</dbReference>
<dbReference type="AlphaFoldDB" id="A0AAN6UY02"/>
<sequence length="333" mass="38192">MTTANCSQLLPSISTIENVINAITSSRERGIASSLRFHWEVSKVEELSEKLNIRLVQLDQPKVRRFEYDYESETVYLDIMGESPLHYQSQAGLSRCLQSCLAYSRFAPMEFEVVQLIDSVVDRGTTNVKFGCKLWKQPDVAFGRVDSDSLPPLVCEEKAHDYINLSDNNIQAVLILDLEYPDATKAWVSLLVSNGSRLNHFVHGHVLFYDDELDQQPAGRVVLYLSDFVGLAGLPAAYCRPSAAELDAGIMRNPTIILTFDRLRAIFRWARHIHDSSRFTIEAGDKPQDPYVEARLNRLERLEMERKLKESERQRIESERQRIELERRVTEAE</sequence>
<evidence type="ECO:0000313" key="3">
    <source>
        <dbReference type="Proteomes" id="UP001302676"/>
    </source>
</evidence>
<evidence type="ECO:0000313" key="2">
    <source>
        <dbReference type="EMBL" id="KAK4141193.1"/>
    </source>
</evidence>
<name>A0AAN6UY02_9PEZI</name>
<accession>A0AAN6UY02</accession>
<keyword evidence="3" id="KW-1185">Reference proteome</keyword>
<comment type="caution">
    <text evidence="2">The sequence shown here is derived from an EMBL/GenBank/DDBJ whole genome shotgun (WGS) entry which is preliminary data.</text>
</comment>